<accession>A0A9X3ZK42</accession>
<evidence type="ECO:0000256" key="3">
    <source>
        <dbReference type="ARBA" id="ARBA00022764"/>
    </source>
</evidence>
<dbReference type="RefSeq" id="WP_267993539.1">
    <property type="nucleotide sequence ID" value="NZ_JAPJZI010000002.1"/>
</dbReference>
<dbReference type="Gene3D" id="3.40.190.10">
    <property type="entry name" value="Periplasmic binding protein-like II"/>
    <property type="match status" value="2"/>
</dbReference>
<evidence type="ECO:0000256" key="1">
    <source>
        <dbReference type="ARBA" id="ARBA00004418"/>
    </source>
</evidence>
<dbReference type="InterPro" id="IPR006311">
    <property type="entry name" value="TAT_signal"/>
</dbReference>
<dbReference type="InterPro" id="IPR006059">
    <property type="entry name" value="SBP"/>
</dbReference>
<organism evidence="4 5">
    <name type="scientific">Hoeflea prorocentri</name>
    <dbReference type="NCBI Taxonomy" id="1922333"/>
    <lineage>
        <taxon>Bacteria</taxon>
        <taxon>Pseudomonadati</taxon>
        <taxon>Pseudomonadota</taxon>
        <taxon>Alphaproteobacteria</taxon>
        <taxon>Hyphomicrobiales</taxon>
        <taxon>Rhizobiaceae</taxon>
        <taxon>Hoeflea</taxon>
    </lineage>
</organism>
<reference evidence="4" key="1">
    <citation type="submission" date="2022-11" db="EMBL/GenBank/DDBJ databases">
        <title>Draft genome sequence of Hoeflea poritis E7-10 and Hoeflea prorocentri PM5-8, separated from scleractinian coral Porites lutea and marine dinoflagellate.</title>
        <authorList>
            <person name="Zhang G."/>
            <person name="Wei Q."/>
            <person name="Cai L."/>
        </authorList>
    </citation>
    <scope>NUCLEOTIDE SEQUENCE</scope>
    <source>
        <strain evidence="4">PM5-8</strain>
    </source>
</reference>
<gene>
    <name evidence="4" type="ORF">OQ273_23530</name>
</gene>
<evidence type="ECO:0000313" key="5">
    <source>
        <dbReference type="Proteomes" id="UP001151234"/>
    </source>
</evidence>
<dbReference type="PANTHER" id="PTHR43649:SF12">
    <property type="entry name" value="DIACETYLCHITOBIOSE BINDING PROTEIN DASA"/>
    <property type="match status" value="1"/>
</dbReference>
<protein>
    <submittedName>
        <fullName evidence="4">Sugar ABC transporter substrate-binding protein</fullName>
    </submittedName>
</protein>
<dbReference type="GO" id="GO:0042597">
    <property type="term" value="C:periplasmic space"/>
    <property type="evidence" value="ECO:0007669"/>
    <property type="project" value="UniProtKB-SubCell"/>
</dbReference>
<dbReference type="InterPro" id="IPR050490">
    <property type="entry name" value="Bact_solute-bd_prot1"/>
</dbReference>
<name>A0A9X3ZK42_9HYPH</name>
<dbReference type="EMBL" id="JAPJZI010000002">
    <property type="protein sequence ID" value="MDA5401558.1"/>
    <property type="molecule type" value="Genomic_DNA"/>
</dbReference>
<dbReference type="CDD" id="cd13585">
    <property type="entry name" value="PBP2_TMBP_like"/>
    <property type="match status" value="1"/>
</dbReference>
<dbReference type="AlphaFoldDB" id="A0A9X3ZK42"/>
<dbReference type="Pfam" id="PF01547">
    <property type="entry name" value="SBP_bac_1"/>
    <property type="match status" value="1"/>
</dbReference>
<comment type="subcellular location">
    <subcellularLocation>
        <location evidence="1">Periplasm</location>
    </subcellularLocation>
</comment>
<comment type="similarity">
    <text evidence="2">Belongs to the bacterial solute-binding protein 1 family.</text>
</comment>
<evidence type="ECO:0000313" key="4">
    <source>
        <dbReference type="EMBL" id="MDA5401558.1"/>
    </source>
</evidence>
<keyword evidence="3" id="KW-0574">Periplasm</keyword>
<dbReference type="SUPFAM" id="SSF53850">
    <property type="entry name" value="Periplasmic binding protein-like II"/>
    <property type="match status" value="1"/>
</dbReference>
<comment type="caution">
    <text evidence="4">The sequence shown here is derived from an EMBL/GenBank/DDBJ whole genome shotgun (WGS) entry which is preliminary data.</text>
</comment>
<keyword evidence="5" id="KW-1185">Reference proteome</keyword>
<sequence>MTKVTQKDLKQIEKTKNGITRRTFTRGALSAALAAPLLANPAFVTRLRAMDYSGKKLKVMINQPHAGSIDPLSAGFAELTGAEVEGVPIPYDQLRAQATLDVVSGTNEFDVFEYFYTDIEAMVKDGVLADITDRIEADKGVIDPDDFLGSLYDTYTLVGDRRYGLPYDGDTHVLFYNTELFDKHGLKPPKTWDDYRNAAETITAAEKDNGIYGALILAQQVPVIIGSSYANRLGGFGGDFMDADGKPTMATDEAIAAAQAMLDAAPHATPTPLETAFGNSIPLFLGGQAGMIEFWTDMGTWAEDPEQSKIVGKWGVVPMPVGGSNKVHRPAMNAGFGFGASTGAKDGDMAWEFVKMASSKDFHLSVLTNNKTGVDPTRRSAIPAYKEFAPKQGEVVEQAIMDAFPWPRNPESPELMQSLTDELGLMLAGNKTAEQAMTDTQASWEKILG</sequence>
<dbReference type="PANTHER" id="PTHR43649">
    <property type="entry name" value="ARABINOSE-BINDING PROTEIN-RELATED"/>
    <property type="match status" value="1"/>
</dbReference>
<dbReference type="PROSITE" id="PS51318">
    <property type="entry name" value="TAT"/>
    <property type="match status" value="1"/>
</dbReference>
<dbReference type="Proteomes" id="UP001151234">
    <property type="component" value="Unassembled WGS sequence"/>
</dbReference>
<evidence type="ECO:0000256" key="2">
    <source>
        <dbReference type="ARBA" id="ARBA00008520"/>
    </source>
</evidence>
<proteinExistence type="inferred from homology"/>